<name>A0A1A8N7L1_9TELE</name>
<sequence length="41" mass="4839">VVEIYVLKLSPLFCWVFMLLQHNSWSSSNRGLEHKRLNPVP</sequence>
<protein>
    <submittedName>
        <fullName evidence="1">Uncharacterized protein</fullName>
    </submittedName>
</protein>
<feature type="non-terminal residue" evidence="1">
    <location>
        <position position="41"/>
    </location>
</feature>
<accession>A0A1A8N7L1</accession>
<dbReference type="AlphaFoldDB" id="A0A1A8N7L1"/>
<gene>
    <name evidence="1" type="primary">Nfu_g_1_020435</name>
</gene>
<organism evidence="1">
    <name type="scientific">Nothobranchius pienaari</name>
    <dbReference type="NCBI Taxonomy" id="704102"/>
    <lineage>
        <taxon>Eukaryota</taxon>
        <taxon>Metazoa</taxon>
        <taxon>Chordata</taxon>
        <taxon>Craniata</taxon>
        <taxon>Vertebrata</taxon>
        <taxon>Euteleostomi</taxon>
        <taxon>Actinopterygii</taxon>
        <taxon>Neopterygii</taxon>
        <taxon>Teleostei</taxon>
        <taxon>Neoteleostei</taxon>
        <taxon>Acanthomorphata</taxon>
        <taxon>Ovalentaria</taxon>
        <taxon>Atherinomorphae</taxon>
        <taxon>Cyprinodontiformes</taxon>
        <taxon>Nothobranchiidae</taxon>
        <taxon>Nothobranchius</taxon>
    </lineage>
</organism>
<dbReference type="EMBL" id="HAEG01001330">
    <property type="protein sequence ID" value="SBR65058.1"/>
    <property type="molecule type" value="Transcribed_RNA"/>
</dbReference>
<reference evidence="1" key="1">
    <citation type="submission" date="2016-05" db="EMBL/GenBank/DDBJ databases">
        <authorList>
            <person name="Lavstsen T."/>
            <person name="Jespersen J.S."/>
        </authorList>
    </citation>
    <scope>NUCLEOTIDE SEQUENCE</scope>
    <source>
        <tissue evidence="1">Brain</tissue>
    </source>
</reference>
<evidence type="ECO:0000313" key="1">
    <source>
        <dbReference type="EMBL" id="SBR65058.1"/>
    </source>
</evidence>
<feature type="non-terminal residue" evidence="1">
    <location>
        <position position="1"/>
    </location>
</feature>
<proteinExistence type="predicted"/>
<reference evidence="1" key="2">
    <citation type="submission" date="2016-06" db="EMBL/GenBank/DDBJ databases">
        <title>The genome of a short-lived fish provides insights into sex chromosome evolution and the genetic control of aging.</title>
        <authorList>
            <person name="Reichwald K."/>
            <person name="Felder M."/>
            <person name="Petzold A."/>
            <person name="Koch P."/>
            <person name="Groth M."/>
            <person name="Platzer M."/>
        </authorList>
    </citation>
    <scope>NUCLEOTIDE SEQUENCE</scope>
    <source>
        <tissue evidence="1">Brain</tissue>
    </source>
</reference>